<evidence type="ECO:0000313" key="2">
    <source>
        <dbReference type="EMBL" id="MCT2401490.1"/>
    </source>
</evidence>
<evidence type="ECO:0000256" key="1">
    <source>
        <dbReference type="SAM" id="SignalP"/>
    </source>
</evidence>
<evidence type="ECO:0000313" key="3">
    <source>
        <dbReference type="Proteomes" id="UP001165583"/>
    </source>
</evidence>
<proteinExistence type="predicted"/>
<dbReference type="EMBL" id="JANZXA010000014">
    <property type="protein sequence ID" value="MCT2401490.1"/>
    <property type="molecule type" value="Genomic_DNA"/>
</dbReference>
<feature type="chain" id="PRO_5047175676" evidence="1">
    <location>
        <begin position="24"/>
        <end position="108"/>
    </location>
</feature>
<dbReference type="InterPro" id="IPR030972">
    <property type="entry name" value="UrcA_uranyl"/>
</dbReference>
<organism evidence="2 3">
    <name type="scientific">Novosphingobium mangrovi</name>
    <name type="common">ex Huang et al. 2023</name>
    <dbReference type="NCBI Taxonomy" id="2976432"/>
    <lineage>
        <taxon>Bacteria</taxon>
        <taxon>Pseudomonadati</taxon>
        <taxon>Pseudomonadota</taxon>
        <taxon>Alphaproteobacteria</taxon>
        <taxon>Sphingomonadales</taxon>
        <taxon>Sphingomonadaceae</taxon>
        <taxon>Novosphingobium</taxon>
    </lineage>
</organism>
<comment type="caution">
    <text evidence="2">The sequence shown here is derived from an EMBL/GenBank/DDBJ whole genome shotgun (WGS) entry which is preliminary data.</text>
</comment>
<dbReference type="Proteomes" id="UP001165583">
    <property type="component" value="Unassembled WGS sequence"/>
</dbReference>
<keyword evidence="3" id="KW-1185">Reference proteome</keyword>
<protein>
    <submittedName>
        <fullName evidence="2">UrcA family protein</fullName>
    </submittedName>
</protein>
<gene>
    <name evidence="2" type="ORF">NZK81_18210</name>
</gene>
<feature type="signal peptide" evidence="1">
    <location>
        <begin position="1"/>
        <end position="23"/>
    </location>
</feature>
<accession>A0ABT2I9H7</accession>
<dbReference type="RefSeq" id="WP_260047514.1">
    <property type="nucleotide sequence ID" value="NZ_JANZXA010000014.1"/>
</dbReference>
<sequence>MKTKLYPSLVAALCIATAAPAAAQDKVGPNSYAVTLQLADLHPDTPEAARRMLARIENAALTVCGASSFSLREVKLSVRRSTCWRNSVAETVTRIDAPLLTLAHQRYN</sequence>
<name>A0ABT2I9H7_9SPHN</name>
<dbReference type="NCBIfam" id="TIGR04433">
    <property type="entry name" value="UrcA_uranyl"/>
    <property type="match status" value="1"/>
</dbReference>
<reference evidence="2" key="1">
    <citation type="submission" date="2022-09" db="EMBL/GenBank/DDBJ databases">
        <title>Novosphingobium sp. Nov., a polycyclic aromatic hydrocarbon-degrading bacterium isolated form mangrove sediments in HongKong.</title>
        <authorList>
            <person name="Hu Z."/>
        </authorList>
    </citation>
    <scope>NUCLEOTIDE SEQUENCE</scope>
    <source>
        <strain evidence="2">HK4-1</strain>
    </source>
</reference>
<keyword evidence="1" id="KW-0732">Signal</keyword>